<evidence type="ECO:0000313" key="4">
    <source>
        <dbReference type="Proteomes" id="UP000228503"/>
    </source>
</evidence>
<accession>A0A2M7TVL4</accession>
<keyword evidence="2" id="KW-1133">Transmembrane helix</keyword>
<dbReference type="Proteomes" id="UP000228503">
    <property type="component" value="Unassembled WGS sequence"/>
</dbReference>
<proteinExistence type="predicted"/>
<sequence>MSWNPKIIIIIVLLIGGVFLGFFGYTKWTNRCQEDDARICTLLEQLAIDSSTQHHGTYTEIHKTVPLFTIDWAIDKSSQEILKKEASDETMHLIIADDTVFLKDYSDNYWWKQSAKDVAKFDITLPFDPTIFFNNLVKDIQDPQTSLSYTHQDVCGAKTCYVMTLKKDNMQITDFYIDEKTDQIQQIIISSSDIEQKILFDYEDFQIEIPHSSVKTASANQNIFFENFLQQSSIQKQKPDYIQEFEKTQQQLEQEGSPDFIVSPTTYP</sequence>
<reference evidence="4" key="1">
    <citation type="submission" date="2017-09" db="EMBL/GenBank/DDBJ databases">
        <title>Depth-based differentiation of microbial function through sediment-hosted aquifers and enrichment of novel symbionts in the deep terrestrial subsurface.</title>
        <authorList>
            <person name="Probst A.J."/>
            <person name="Ladd B."/>
            <person name="Jarett J.K."/>
            <person name="Geller-Mcgrath D.E."/>
            <person name="Sieber C.M.K."/>
            <person name="Emerson J.B."/>
            <person name="Anantharaman K."/>
            <person name="Thomas B.C."/>
            <person name="Malmstrom R."/>
            <person name="Stieglmeier M."/>
            <person name="Klingl A."/>
            <person name="Woyke T."/>
            <person name="Ryan C.M."/>
            <person name="Banfield J.F."/>
        </authorList>
    </citation>
    <scope>NUCLEOTIDE SEQUENCE [LARGE SCALE GENOMIC DNA]</scope>
</reference>
<feature type="region of interest" description="Disordered" evidence="1">
    <location>
        <begin position="248"/>
        <end position="268"/>
    </location>
</feature>
<evidence type="ECO:0000256" key="2">
    <source>
        <dbReference type="SAM" id="Phobius"/>
    </source>
</evidence>
<feature type="transmembrane region" description="Helical" evidence="2">
    <location>
        <begin position="7"/>
        <end position="25"/>
    </location>
</feature>
<protein>
    <submittedName>
        <fullName evidence="3">Uncharacterized protein</fullName>
    </submittedName>
</protein>
<comment type="caution">
    <text evidence="3">The sequence shown here is derived from an EMBL/GenBank/DDBJ whole genome shotgun (WGS) entry which is preliminary data.</text>
</comment>
<dbReference type="EMBL" id="PFOB01000074">
    <property type="protein sequence ID" value="PIZ61825.1"/>
    <property type="molecule type" value="Genomic_DNA"/>
</dbReference>
<keyword evidence="2" id="KW-0472">Membrane</keyword>
<gene>
    <name evidence="3" type="ORF">COY16_05910</name>
</gene>
<name>A0A2M7TVL4_9BACT</name>
<evidence type="ECO:0000256" key="1">
    <source>
        <dbReference type="SAM" id="MobiDB-lite"/>
    </source>
</evidence>
<evidence type="ECO:0000313" key="3">
    <source>
        <dbReference type="EMBL" id="PIZ61825.1"/>
    </source>
</evidence>
<dbReference type="AlphaFoldDB" id="A0A2M7TVL4"/>
<keyword evidence="2" id="KW-0812">Transmembrane</keyword>
<organism evidence="3 4">
    <name type="scientific">Candidatus Roizmanbacteria bacterium CG_4_10_14_0_2_um_filter_39_13</name>
    <dbReference type="NCBI Taxonomy" id="1974825"/>
    <lineage>
        <taxon>Bacteria</taxon>
        <taxon>Candidatus Roizmaniibacteriota</taxon>
    </lineage>
</organism>